<proteinExistence type="predicted"/>
<protein>
    <submittedName>
        <fullName evidence="1">Uncharacterized protein</fullName>
    </submittedName>
</protein>
<dbReference type="Proteomes" id="UP001164250">
    <property type="component" value="Chromosome 2"/>
</dbReference>
<sequence length="113" mass="12828">MFPSSNGKSSSLKEKNQKQCDETLWVKVNVEQSGFYKVIYDDELAARIRKAVVKNCLSATDKLGILDDMLALSKACRQPLSFLLLLMSAYREEVDYMVSSKLINVRISSVTWQ</sequence>
<name>A0ACC1C345_9ROSI</name>
<evidence type="ECO:0000313" key="1">
    <source>
        <dbReference type="EMBL" id="KAJ0106395.1"/>
    </source>
</evidence>
<organism evidence="1 2">
    <name type="scientific">Pistacia atlantica</name>
    <dbReference type="NCBI Taxonomy" id="434234"/>
    <lineage>
        <taxon>Eukaryota</taxon>
        <taxon>Viridiplantae</taxon>
        <taxon>Streptophyta</taxon>
        <taxon>Embryophyta</taxon>
        <taxon>Tracheophyta</taxon>
        <taxon>Spermatophyta</taxon>
        <taxon>Magnoliopsida</taxon>
        <taxon>eudicotyledons</taxon>
        <taxon>Gunneridae</taxon>
        <taxon>Pentapetalae</taxon>
        <taxon>rosids</taxon>
        <taxon>malvids</taxon>
        <taxon>Sapindales</taxon>
        <taxon>Anacardiaceae</taxon>
        <taxon>Pistacia</taxon>
    </lineage>
</organism>
<dbReference type="EMBL" id="CM047898">
    <property type="protein sequence ID" value="KAJ0106395.1"/>
    <property type="molecule type" value="Genomic_DNA"/>
</dbReference>
<gene>
    <name evidence="1" type="ORF">Patl1_17974</name>
</gene>
<comment type="caution">
    <text evidence="1">The sequence shown here is derived from an EMBL/GenBank/DDBJ whole genome shotgun (WGS) entry which is preliminary data.</text>
</comment>
<keyword evidence="2" id="KW-1185">Reference proteome</keyword>
<reference evidence="2" key="1">
    <citation type="journal article" date="2023" name="G3 (Bethesda)">
        <title>Genome assembly and association tests identify interacting loci associated with vigor, precocity, and sex in interspecific pistachio rootstocks.</title>
        <authorList>
            <person name="Palmer W."/>
            <person name="Jacygrad E."/>
            <person name="Sagayaradj S."/>
            <person name="Cavanaugh K."/>
            <person name="Han R."/>
            <person name="Bertier L."/>
            <person name="Beede B."/>
            <person name="Kafkas S."/>
            <person name="Golino D."/>
            <person name="Preece J."/>
            <person name="Michelmore R."/>
        </authorList>
    </citation>
    <scope>NUCLEOTIDE SEQUENCE [LARGE SCALE GENOMIC DNA]</scope>
</reference>
<evidence type="ECO:0000313" key="2">
    <source>
        <dbReference type="Proteomes" id="UP001164250"/>
    </source>
</evidence>
<accession>A0ACC1C345</accession>